<dbReference type="Gene3D" id="3.40.50.2300">
    <property type="match status" value="1"/>
</dbReference>
<dbReference type="EMBL" id="CP047166">
    <property type="protein sequence ID" value="QRF67067.1"/>
    <property type="molecule type" value="Genomic_DNA"/>
</dbReference>
<dbReference type="InterPro" id="IPR050595">
    <property type="entry name" value="Bact_response_regulator"/>
</dbReference>
<dbReference type="InterPro" id="IPR001789">
    <property type="entry name" value="Sig_transdc_resp-reg_receiver"/>
</dbReference>
<dbReference type="Pfam" id="PF00072">
    <property type="entry name" value="Response_reg"/>
    <property type="match status" value="1"/>
</dbReference>
<evidence type="ECO:0000256" key="1">
    <source>
        <dbReference type="ARBA" id="ARBA00022553"/>
    </source>
</evidence>
<reference evidence="4 5" key="1">
    <citation type="submission" date="2019-12" db="EMBL/GenBank/DDBJ databases">
        <title>Complete Genome Sequence of a Quorum-Sensing Bacterium,Rhodobacteraceae bacterium C31, Isolated from a marine microalgae symbiotic bacteria.</title>
        <authorList>
            <person name="Zhang Y."/>
        </authorList>
    </citation>
    <scope>NUCLEOTIDE SEQUENCE [LARGE SCALE GENOMIC DNA]</scope>
    <source>
        <strain evidence="4 5">C31</strain>
    </source>
</reference>
<sequence length="240" mass="25983">MSVPPLQAPAPRQVDSCLVVDDDHFDRMLLRRCLGRDRPHLRIDERASLTAARDYLARNRADLIVLDHRLPDGKGADFAAELRRDEALRDTMICVVTSQDIQALDAAVPALSKDGLDSGALWSLVGEYLSICDIASGSDEALAVKGFGEAMQDRLVPQLSRMLRSVRSARAALGNAGPRRTEVELERLEETILSLSDWVTQTRAPMGGAQTAPTAKRFADAALDWTAAAGETPGAQGARP</sequence>
<dbReference type="PANTHER" id="PTHR44591:SF3">
    <property type="entry name" value="RESPONSE REGULATORY DOMAIN-CONTAINING PROTEIN"/>
    <property type="match status" value="1"/>
</dbReference>
<keyword evidence="5" id="KW-1185">Reference proteome</keyword>
<dbReference type="CDD" id="cd00156">
    <property type="entry name" value="REC"/>
    <property type="match status" value="1"/>
</dbReference>
<protein>
    <submittedName>
        <fullName evidence="4">Response regulator</fullName>
    </submittedName>
</protein>
<evidence type="ECO:0000313" key="4">
    <source>
        <dbReference type="EMBL" id="QRF67067.1"/>
    </source>
</evidence>
<keyword evidence="1 2" id="KW-0597">Phosphoprotein</keyword>
<accession>A0ABX7F9Y3</accession>
<dbReference type="Proteomes" id="UP000596387">
    <property type="component" value="Chromosome"/>
</dbReference>
<dbReference type="InterPro" id="IPR011006">
    <property type="entry name" value="CheY-like_superfamily"/>
</dbReference>
<organism evidence="4 5">
    <name type="scientific">Ponticoccus alexandrii</name>
    <dbReference type="NCBI Taxonomy" id="1943633"/>
    <lineage>
        <taxon>Bacteria</taxon>
        <taxon>Pseudomonadati</taxon>
        <taxon>Pseudomonadota</taxon>
        <taxon>Alphaproteobacteria</taxon>
        <taxon>Rhodobacterales</taxon>
        <taxon>Roseobacteraceae</taxon>
        <taxon>Ponticoccus</taxon>
    </lineage>
</organism>
<proteinExistence type="predicted"/>
<gene>
    <name evidence="4" type="ORF">GQA70_12535</name>
</gene>
<dbReference type="SUPFAM" id="SSF52172">
    <property type="entry name" value="CheY-like"/>
    <property type="match status" value="1"/>
</dbReference>
<name>A0ABX7F9Y3_9RHOB</name>
<dbReference type="PANTHER" id="PTHR44591">
    <property type="entry name" value="STRESS RESPONSE REGULATOR PROTEIN 1"/>
    <property type="match status" value="1"/>
</dbReference>
<evidence type="ECO:0000313" key="5">
    <source>
        <dbReference type="Proteomes" id="UP000596387"/>
    </source>
</evidence>
<dbReference type="PROSITE" id="PS50110">
    <property type="entry name" value="RESPONSE_REGULATORY"/>
    <property type="match status" value="1"/>
</dbReference>
<evidence type="ECO:0000256" key="2">
    <source>
        <dbReference type="PROSITE-ProRule" id="PRU00169"/>
    </source>
</evidence>
<feature type="modified residue" description="4-aspartylphosphate" evidence="2">
    <location>
        <position position="67"/>
    </location>
</feature>
<feature type="domain" description="Response regulatory" evidence="3">
    <location>
        <begin position="16"/>
        <end position="128"/>
    </location>
</feature>
<evidence type="ECO:0000259" key="3">
    <source>
        <dbReference type="PROSITE" id="PS50110"/>
    </source>
</evidence>